<dbReference type="InterPro" id="IPR000582">
    <property type="entry name" value="Acyl-CoA-binding_protein"/>
</dbReference>
<evidence type="ECO:0000256" key="13">
    <source>
        <dbReference type="ARBA" id="ARBA00066418"/>
    </source>
</evidence>
<keyword evidence="8" id="KW-0443">Lipid metabolism</keyword>
<evidence type="ECO:0000256" key="8">
    <source>
        <dbReference type="ARBA" id="ARBA00023098"/>
    </source>
</evidence>
<comment type="caution">
    <text evidence="18">The sequence shown here is derived from an EMBL/GenBank/DDBJ whole genome shotgun (WGS) entry which is preliminary data.</text>
</comment>
<dbReference type="FunFam" id="3.30.559.70:FF:000006">
    <property type="entry name" value="Peroxisomal carnitine O-octanoyltransferase"/>
    <property type="match status" value="1"/>
</dbReference>
<dbReference type="EC" id="2.3.1.137" evidence="13"/>
<gene>
    <name evidence="18" type="ORF">Q7C36_023427</name>
</gene>
<comment type="catalytic activity">
    <reaction evidence="12">
        <text>octanoyl-CoA + (R)-carnitine = O-octanoyl-(R)-carnitine + CoA</text>
        <dbReference type="Rhea" id="RHEA:17177"/>
        <dbReference type="ChEBI" id="CHEBI:16347"/>
        <dbReference type="ChEBI" id="CHEBI:18102"/>
        <dbReference type="ChEBI" id="CHEBI:57287"/>
        <dbReference type="ChEBI" id="CHEBI:57386"/>
        <dbReference type="EC" id="2.3.1.137"/>
    </reaction>
</comment>
<dbReference type="GO" id="GO:0008458">
    <property type="term" value="F:carnitine O-octanoyltransferase activity"/>
    <property type="evidence" value="ECO:0007669"/>
    <property type="project" value="UniProtKB-EC"/>
</dbReference>
<dbReference type="InterPro" id="IPR035984">
    <property type="entry name" value="Acyl-CoA-binding_sf"/>
</dbReference>
<dbReference type="InterPro" id="IPR000542">
    <property type="entry name" value="Carn_acyl_trans"/>
</dbReference>
<keyword evidence="7" id="KW-0007">Acetylation</keyword>
<evidence type="ECO:0000256" key="3">
    <source>
        <dbReference type="ARBA" id="ARBA00005232"/>
    </source>
</evidence>
<dbReference type="GO" id="GO:0006631">
    <property type="term" value="P:fatty acid metabolic process"/>
    <property type="evidence" value="ECO:0007669"/>
    <property type="project" value="UniProtKB-KW"/>
</dbReference>
<evidence type="ECO:0000256" key="5">
    <source>
        <dbReference type="ARBA" id="ARBA00022679"/>
    </source>
</evidence>
<dbReference type="GO" id="GO:0000062">
    <property type="term" value="F:fatty-acyl-CoA binding"/>
    <property type="evidence" value="ECO:0007669"/>
    <property type="project" value="InterPro"/>
</dbReference>
<evidence type="ECO:0000313" key="18">
    <source>
        <dbReference type="EMBL" id="KAK2815161.1"/>
    </source>
</evidence>
<keyword evidence="10 16" id="KW-0012">Acyltransferase</keyword>
<dbReference type="CDD" id="cd00435">
    <property type="entry name" value="ACBP"/>
    <property type="match status" value="1"/>
</dbReference>
<dbReference type="Pfam" id="PF00887">
    <property type="entry name" value="ACBP"/>
    <property type="match status" value="1"/>
</dbReference>
<comment type="similarity">
    <text evidence="3 16">Belongs to the carnitine/choline acetyltransferase family.</text>
</comment>
<name>A0AA88IT69_TACVA</name>
<feature type="active site" description="Proton acceptor" evidence="15">
    <location>
        <position position="463"/>
    </location>
</feature>
<organism evidence="18 19">
    <name type="scientific">Tachysurus vachellii</name>
    <name type="common">Darkbarbel catfish</name>
    <name type="synonym">Pelteobagrus vachellii</name>
    <dbReference type="NCBI Taxonomy" id="175792"/>
    <lineage>
        <taxon>Eukaryota</taxon>
        <taxon>Metazoa</taxon>
        <taxon>Chordata</taxon>
        <taxon>Craniata</taxon>
        <taxon>Vertebrata</taxon>
        <taxon>Euteleostomi</taxon>
        <taxon>Actinopterygii</taxon>
        <taxon>Neopterygii</taxon>
        <taxon>Teleostei</taxon>
        <taxon>Ostariophysi</taxon>
        <taxon>Siluriformes</taxon>
        <taxon>Bagridae</taxon>
        <taxon>Tachysurus</taxon>
    </lineage>
</organism>
<dbReference type="Gene3D" id="3.30.559.10">
    <property type="entry name" value="Chloramphenicol acetyltransferase-like domain"/>
    <property type="match status" value="1"/>
</dbReference>
<keyword evidence="19" id="KW-1185">Reference proteome</keyword>
<comment type="pathway">
    <text evidence="2">Lipid metabolism; fatty acid beta-oxidation.</text>
</comment>
<dbReference type="InterPro" id="IPR039551">
    <property type="entry name" value="Cho/carn_acyl_trans"/>
</dbReference>
<dbReference type="InterPro" id="IPR022408">
    <property type="entry name" value="Acyl-CoA-binding_prot_CS"/>
</dbReference>
<dbReference type="PANTHER" id="PTHR22589">
    <property type="entry name" value="CARNITINE O-ACYLTRANSFERASE"/>
    <property type="match status" value="1"/>
</dbReference>
<dbReference type="InterPro" id="IPR042572">
    <property type="entry name" value="Carn_acyl_trans_N"/>
</dbReference>
<dbReference type="SUPFAM" id="SSF52777">
    <property type="entry name" value="CoA-dependent acyltransferases"/>
    <property type="match status" value="2"/>
</dbReference>
<dbReference type="Gene3D" id="1.20.80.10">
    <property type="match status" value="1"/>
</dbReference>
<dbReference type="PROSITE" id="PS00439">
    <property type="entry name" value="ACYLTRANSF_C_1"/>
    <property type="match status" value="1"/>
</dbReference>
<dbReference type="GO" id="GO:0005777">
    <property type="term" value="C:peroxisome"/>
    <property type="evidence" value="ECO:0007669"/>
    <property type="project" value="UniProtKB-SubCell"/>
</dbReference>
<evidence type="ECO:0000256" key="16">
    <source>
        <dbReference type="RuleBase" id="RU003801"/>
    </source>
</evidence>
<dbReference type="PROSITE" id="PS00880">
    <property type="entry name" value="ACB_1"/>
    <property type="match status" value="1"/>
</dbReference>
<comment type="subcellular location">
    <subcellularLocation>
        <location evidence="1">Peroxisome</location>
    </subcellularLocation>
</comment>
<dbReference type="InterPro" id="IPR014352">
    <property type="entry name" value="FERM/acyl-CoA-bd_prot_sf"/>
</dbReference>
<evidence type="ECO:0000256" key="14">
    <source>
        <dbReference type="ARBA" id="ARBA00067184"/>
    </source>
</evidence>
<evidence type="ECO:0000256" key="15">
    <source>
        <dbReference type="PIRSR" id="PIRSR600542-1"/>
    </source>
</evidence>
<accession>A0AA88IT69</accession>
<dbReference type="PROSITE" id="PS00440">
    <property type="entry name" value="ACYLTRANSF_C_2"/>
    <property type="match status" value="1"/>
</dbReference>
<evidence type="ECO:0000256" key="12">
    <source>
        <dbReference type="ARBA" id="ARBA00052326"/>
    </source>
</evidence>
<keyword evidence="4" id="KW-0813">Transport</keyword>
<dbReference type="SUPFAM" id="SSF47027">
    <property type="entry name" value="Acyl-CoA binding protein"/>
    <property type="match status" value="1"/>
</dbReference>
<dbReference type="Gene3D" id="1.10.275.20">
    <property type="entry name" value="Choline/Carnitine o-acyltransferase"/>
    <property type="match status" value="1"/>
</dbReference>
<keyword evidence="6" id="KW-0276">Fatty acid metabolism</keyword>
<evidence type="ECO:0000256" key="4">
    <source>
        <dbReference type="ARBA" id="ARBA00022448"/>
    </source>
</evidence>
<sequence>MLQEEFEKIAADVKQVKSRPSDQELLDLYGLYKQATVGDINIDEPGIVDVKGKAKWGAWNSRKGMSTEDAMTAYITLAKEVTGSDPSSVKSNIDAVSNTALSPPCNNNNISGSHQQLFTPFFLIPYAFLTSLGVIIMENQVFESVAERTFQYQSTLPPLPVPSLEESLDKYLDAVKPFASKLEFRNTAAIVKRFVEGIGQHLHQRLLQRAKSRRNWLEEWWLDTAYLEVRVPSQLFVNFGGPGPYLEHCWPPCEGTQLERTSFATWLTLQYWDLIRTEKLAVHKARDMPFDMDQLRMLFCTCKVPGINKDTILNYFKTESEGPCPSHLIVMCRGRFFTFDALCDGRLLTPPEILRQLTYIKESCDGVVWGDGVAALTSEERTKWAKAREHLISLDPVNKTILETIQSSLFVISLDDAKPYSTPDNYSSMTLLALTGDPTIRWGDKSYNFIGFADGTFGSNCDHAPYDAMVLVSLCHYIDQKVKAFGGKWKGSEMVRDLPDPEELVFTVDEKARTDIKQAKEQYSKSTQDLQVVAYAFTSFGKAAIKTKKLHPDTFVQLAMQLAYYRQHGKPGSCYETATTRRFYHGRTETMRPCTVEALNWCKVMLNPLATTEEKRKALLHAFKKHDRLMDEAQKGKGFDRHLLGLYLIAKEEGLPVPELYSDPLYIKSGGGGNFVLSSSLVGYTSVLGAVAPMVHHGYGFFYRIRDDRIVAACTAWKSCPETDAETFFQNLCTSFHDIMRVSTLSHL</sequence>
<dbReference type="AlphaFoldDB" id="A0AA88IT69"/>
<proteinExistence type="inferred from homology"/>
<evidence type="ECO:0000256" key="1">
    <source>
        <dbReference type="ARBA" id="ARBA00004275"/>
    </source>
</evidence>
<keyword evidence="5 16" id="KW-0808">Transferase</keyword>
<evidence type="ECO:0000256" key="9">
    <source>
        <dbReference type="ARBA" id="ARBA00023140"/>
    </source>
</evidence>
<evidence type="ECO:0000256" key="11">
    <source>
        <dbReference type="ARBA" id="ARBA00048999"/>
    </source>
</evidence>
<comment type="catalytic activity">
    <reaction evidence="11">
        <text>4,8-dimethylnonanoyl-CoA + (R)-carnitine = O-4,8-dimethylnonanoyl-(R)-carnitine + CoA</text>
        <dbReference type="Rhea" id="RHEA:44860"/>
        <dbReference type="ChEBI" id="CHEBI:16347"/>
        <dbReference type="ChEBI" id="CHEBI:57287"/>
        <dbReference type="ChEBI" id="CHEBI:77061"/>
        <dbReference type="ChEBI" id="CHEBI:84654"/>
    </reaction>
</comment>
<reference evidence="18" key="1">
    <citation type="submission" date="2023-08" db="EMBL/GenBank/DDBJ databases">
        <title>Pelteobagrus vachellii genome.</title>
        <authorList>
            <person name="Liu H."/>
        </authorList>
    </citation>
    <scope>NUCLEOTIDE SEQUENCE</scope>
    <source>
        <strain evidence="18">PRFRI_2022a</strain>
        <tissue evidence="18">Muscle</tissue>
    </source>
</reference>
<dbReference type="Pfam" id="PF00755">
    <property type="entry name" value="Carn_acyltransf"/>
    <property type="match status" value="1"/>
</dbReference>
<dbReference type="Proteomes" id="UP001187315">
    <property type="component" value="Unassembled WGS sequence"/>
</dbReference>
<evidence type="ECO:0000313" key="19">
    <source>
        <dbReference type="Proteomes" id="UP001187315"/>
    </source>
</evidence>
<dbReference type="PROSITE" id="PS51228">
    <property type="entry name" value="ACB_2"/>
    <property type="match status" value="1"/>
</dbReference>
<dbReference type="PRINTS" id="PR00689">
    <property type="entry name" value="ACOABINDINGP"/>
</dbReference>
<evidence type="ECO:0000256" key="2">
    <source>
        <dbReference type="ARBA" id="ARBA00005005"/>
    </source>
</evidence>
<evidence type="ECO:0000256" key="10">
    <source>
        <dbReference type="ARBA" id="ARBA00023315"/>
    </source>
</evidence>
<feature type="domain" description="ACB" evidence="17">
    <location>
        <begin position="2"/>
        <end position="87"/>
    </location>
</feature>
<dbReference type="Gene3D" id="3.30.559.70">
    <property type="entry name" value="Choline/Carnitine o-acyltransferase, domain 2"/>
    <property type="match status" value="1"/>
</dbReference>
<dbReference type="PANTHER" id="PTHR22589:SF67">
    <property type="entry name" value="PEROXISOMAL CARNITINE O-OCTANOYLTRANSFERASE"/>
    <property type="match status" value="1"/>
</dbReference>
<dbReference type="EMBL" id="JAVHJS010000026">
    <property type="protein sequence ID" value="KAK2815161.1"/>
    <property type="molecule type" value="Genomic_DNA"/>
</dbReference>
<evidence type="ECO:0000256" key="7">
    <source>
        <dbReference type="ARBA" id="ARBA00022990"/>
    </source>
</evidence>
<evidence type="ECO:0000256" key="6">
    <source>
        <dbReference type="ARBA" id="ARBA00022832"/>
    </source>
</evidence>
<keyword evidence="9" id="KW-0576">Peroxisome</keyword>
<dbReference type="InterPro" id="IPR023213">
    <property type="entry name" value="CAT-like_dom_sf"/>
</dbReference>
<protein>
    <recommendedName>
        <fullName evidence="14">Peroxisomal carnitine O-octanoyltransferase</fullName>
        <ecNumber evidence="13">2.3.1.137</ecNumber>
    </recommendedName>
</protein>
<dbReference type="InterPro" id="IPR042231">
    <property type="entry name" value="Cho/carn_acyl_trans_2"/>
</dbReference>
<evidence type="ECO:0000259" key="17">
    <source>
        <dbReference type="PROSITE" id="PS51228"/>
    </source>
</evidence>